<feature type="region of interest" description="Disordered" evidence="1">
    <location>
        <begin position="1021"/>
        <end position="1082"/>
    </location>
</feature>
<dbReference type="GO" id="GO:0050770">
    <property type="term" value="P:regulation of axonogenesis"/>
    <property type="evidence" value="ECO:0007669"/>
    <property type="project" value="TreeGrafter"/>
</dbReference>
<feature type="region of interest" description="Disordered" evidence="1">
    <location>
        <begin position="1113"/>
        <end position="1145"/>
    </location>
</feature>
<dbReference type="CDD" id="cd00882">
    <property type="entry name" value="Ras_like_GTPase"/>
    <property type="match status" value="1"/>
</dbReference>
<gene>
    <name evidence="3" type="primary">RHG35</name>
    <name evidence="3" type="ORF">TR166975</name>
</gene>
<protein>
    <submittedName>
        <fullName evidence="3">Rho GTPase-activating protein 35</fullName>
    </submittedName>
</protein>
<dbReference type="GO" id="GO:0008361">
    <property type="term" value="P:regulation of cell size"/>
    <property type="evidence" value="ECO:0007669"/>
    <property type="project" value="TreeGrafter"/>
</dbReference>
<dbReference type="Gene3D" id="3.40.50.300">
    <property type="entry name" value="P-loop containing nucleotide triphosphate hydrolases"/>
    <property type="match status" value="1"/>
</dbReference>
<dbReference type="SUPFAM" id="SSF52540">
    <property type="entry name" value="P-loop containing nucleoside triphosphate hydrolases"/>
    <property type="match status" value="1"/>
</dbReference>
<evidence type="ECO:0000313" key="3">
    <source>
        <dbReference type="EMBL" id="JAP56305.1"/>
    </source>
</evidence>
<keyword evidence="2" id="KW-0812">Transmembrane</keyword>
<organism evidence="3">
    <name type="scientific">Schistocephalus solidus</name>
    <name type="common">Tapeworm</name>
    <dbReference type="NCBI Taxonomy" id="70667"/>
    <lineage>
        <taxon>Eukaryota</taxon>
        <taxon>Metazoa</taxon>
        <taxon>Spiralia</taxon>
        <taxon>Lophotrochozoa</taxon>
        <taxon>Platyhelminthes</taxon>
        <taxon>Cestoda</taxon>
        <taxon>Eucestoda</taxon>
        <taxon>Diphyllobothriidea</taxon>
        <taxon>Diphyllobothriidae</taxon>
        <taxon>Schistocephalus</taxon>
    </lineage>
</organism>
<evidence type="ECO:0000256" key="2">
    <source>
        <dbReference type="SAM" id="Phobius"/>
    </source>
</evidence>
<dbReference type="GO" id="GO:0007266">
    <property type="term" value="P:Rho protein signal transduction"/>
    <property type="evidence" value="ECO:0007669"/>
    <property type="project" value="TreeGrafter"/>
</dbReference>
<dbReference type="EMBL" id="GEEE01006920">
    <property type="protein sequence ID" value="JAP56305.1"/>
    <property type="molecule type" value="Transcribed_RNA"/>
</dbReference>
<dbReference type="PANTHER" id="PTHR46005:SF4">
    <property type="entry name" value="RHO GTPASE-ACTIVATING PROTEIN 190"/>
    <property type="match status" value="1"/>
</dbReference>
<dbReference type="GO" id="GO:0005829">
    <property type="term" value="C:cytosol"/>
    <property type="evidence" value="ECO:0007669"/>
    <property type="project" value="TreeGrafter"/>
</dbReference>
<feature type="compositionally biased region" description="Polar residues" evidence="1">
    <location>
        <begin position="1062"/>
        <end position="1078"/>
    </location>
</feature>
<dbReference type="InterPro" id="IPR027417">
    <property type="entry name" value="P-loop_NTPase"/>
</dbReference>
<accession>A0A0X3PWU3</accession>
<evidence type="ECO:0000256" key="1">
    <source>
        <dbReference type="SAM" id="MobiDB-lite"/>
    </source>
</evidence>
<dbReference type="PANTHER" id="PTHR46005">
    <property type="entry name" value="RHO GTPASE-ACTIVATING PROTEIN 190"/>
    <property type="match status" value="1"/>
</dbReference>
<feature type="region of interest" description="Disordered" evidence="1">
    <location>
        <begin position="1198"/>
        <end position="1251"/>
    </location>
</feature>
<keyword evidence="2" id="KW-1133">Transmembrane helix</keyword>
<dbReference type="GO" id="GO:0005096">
    <property type="term" value="F:GTPase activator activity"/>
    <property type="evidence" value="ECO:0007669"/>
    <property type="project" value="TreeGrafter"/>
</dbReference>
<reference evidence="3" key="1">
    <citation type="submission" date="2016-01" db="EMBL/GenBank/DDBJ databases">
        <title>Reference transcriptome for the parasite Schistocephalus solidus: insights into the molecular evolution of parasitism.</title>
        <authorList>
            <person name="Hebert F.O."/>
            <person name="Grambauer S."/>
            <person name="Barber I."/>
            <person name="Landry C.R."/>
            <person name="Aubin-Horth N."/>
        </authorList>
    </citation>
    <scope>NUCLEOTIDE SEQUENCE</scope>
</reference>
<sequence>MERSTCLIASSKSRAFFYCLTSVSASVLIHVTWPATVPRISFLFSPKFCLFSSSAKKPLVLVATKRDNVDEQVLQELHQVLQKSSDFKRVPLIEVSSHCNINVELAFGTIVRLADNKPRFCKIRPLSYQEASRERDEAYRIAREAYVNHVLRCPSEFLINWQSFMSRYSHQVDVTRFVNLVGSTVARSTFEQFSELQKMETKKRHMANLPIALRALLPHVGPVTNQLPEVILQRLRTHPAFDSYFLNDDTSSDFSSGSQSAINQEQVLDGKCVRIGRQDNRIPFSLALKGERPDKLCAFLECFSDLACMERWSARMSAFESMLYEWQLMATHAATAELVTNPCQPILPGQTFEDFRTQFSAFHNVTDLSLDDQCLVFMRFQEILRISAREEFLDLLLDNYSLFIEGVSSYLDRLEESSNTRTNYPDLVGSFDPSRRTCVSDQDNSLSPNRSTTSGVTESRRLLRIQTCDAQLLTAPPPKGVKEEQLALISAKLCSDPRYKCMDYLPSERQTYLTNCFDLLLHDPMERLLAPPQTPQASRLSWTPDKQDNSLSIGRPAYAHFSQNASFLPPSFSASSQSLLSPQPLRFPLLVCPSHSSGRCMDTLFAGYCRFAAGCQAPPASEHGREARVLSNRLSRFIGQSEELLSIAVCCVCADVLAAAAAMNLLQCAGFLPEDLASSNSLDSPIGSGRLSSQRLFSSWPLSSTLLSEASLSVGASSPVVDAVQATLLSHHELAHNILCEGTAQKRTSNAVYDGVIFILSSTDWSPGDCCSCLQSTEWSNTTAARCAPPNDESARLSGFCTDPDRLPRSATSSCSCCQLVFNGGVKQNGIADTANHSSLQSTPRGLCCCGLCHIPAGSNSPGFRQRSLFSRVACVSSILRLLGPIPSLILNSDVYPQHAPDCEKAKPQLPQLVVSADTFPCFLNFPTFSNADIHSPQTPIARFEGGDNEFYPPEGAPTSSLQTAPSEFTFETARSDQYKMNDVAKSDEGQCGGTEREFALDTLAEFLEFCWTAKRDNETKRRPVCTPRPQLRTNRESYPQGDPRPSNRIRSFGRTELHSPIDSSPGSVKMTPNSSGSIGRLLPHHRCRHRYHRYHHHHHYYYHHRHLHLHNRKHNRSHQPPCRAVRTPDGSRATPSRSHSTVRESTWILACRDSVAGSPPQPQMLSTPSETNVDLMLAVPPSSSRLKALVSSMIVEPDTKPTEPASVITTPRLETSSISASPSALRPATNGCGASNRPKAAADSSSRSQRLNRFRSISADSSVRCVPTKTTVSSAKSQSNSVSTVCGHDQIKKSDSESNLPKRLLSVSAGNCNSVASSSSLSPASTAVKATGAGFPITARPHFSYSAPDTQSLLLSIATSDTLPSDNNSDTPPKLDRYVAPPPPVAQTPIHILTSYLHHLDFSDSVLEDRFDKEEDSLAAGHVELLTCGHIGVRTPSVSDGSTRNKNEPTSVSNAADVFLTLCAPTNSTCSTVSSSLTASISTVSCASTSSMSFLGSGMVSGIRAAYVAVGGLTRPRERRRSVSTPGGGDNLLVTAGGGTISSSAVTTGSGKRKVTSEVAGTPQFLRDSAPLTLKSMTERSQLSASPSVPVAVAAMATEGEPSSMAAGDSVATSWLGSTVSLVHNADCIRLVVSSLASLLSTAARHGEMACLPHYHHWHHPACAHRLCVDGPLRKLSNSDGLETVNKSSQTGVPLYPSASVLCRSVNFGNSECRLSGDAVSGLVCSADFVSLPVEPPLPRQTMAISPPLLSAADRKMSAIISHSQQTSRLSQPWFCGGGSGGSCLSGSASSAPTVADVRFPVSTDVFSPDPDRQSCSSQTGRALQSSIHASTICSPATRAESPDAASVTTVTGTAHVTKETIRWNKRNMKLSLFGGRHPTPDTPGVPTGARTVSVPSTPVRETFLQATSVTVASSVTYLGCGDDTYMLDKSVSFATPSKPVSSPVDCLRSQRETQRFNFPS</sequence>
<dbReference type="InterPro" id="IPR051978">
    <property type="entry name" value="Rho-GAP_domain"/>
</dbReference>
<proteinExistence type="predicted"/>
<keyword evidence="2" id="KW-0472">Membrane</keyword>
<feature type="transmembrane region" description="Helical" evidence="2">
    <location>
        <begin position="15"/>
        <end position="33"/>
    </location>
</feature>
<feature type="compositionally biased region" description="Polar residues" evidence="1">
    <location>
        <begin position="1208"/>
        <end position="1223"/>
    </location>
</feature>
<name>A0A0X3PWU3_SCHSO</name>